<keyword evidence="2" id="KW-0732">Signal</keyword>
<reference evidence="3 4" key="1">
    <citation type="journal article" date="2013" name="BMC Genomics">
        <title>Reconstruction of the lipid metabolism for the microalga Monoraphidium neglectum from its genome sequence reveals characteristics suitable for biofuel production.</title>
        <authorList>
            <person name="Bogen C."/>
            <person name="Al-Dilaimi A."/>
            <person name="Albersmeier A."/>
            <person name="Wichmann J."/>
            <person name="Grundmann M."/>
            <person name="Rupp O."/>
            <person name="Lauersen K.J."/>
            <person name="Blifernez-Klassen O."/>
            <person name="Kalinowski J."/>
            <person name="Goesmann A."/>
            <person name="Mussgnug J.H."/>
            <person name="Kruse O."/>
        </authorList>
    </citation>
    <scope>NUCLEOTIDE SEQUENCE [LARGE SCALE GENOMIC DNA]</scope>
    <source>
        <strain evidence="3 4">SAG 48.87</strain>
    </source>
</reference>
<keyword evidence="1" id="KW-0472">Membrane</keyword>
<feature type="non-terminal residue" evidence="3">
    <location>
        <position position="547"/>
    </location>
</feature>
<dbReference type="OrthoDB" id="1735853at2759"/>
<dbReference type="KEGG" id="mng:MNEG_8085"/>
<evidence type="ECO:0008006" key="5">
    <source>
        <dbReference type="Google" id="ProtNLM"/>
    </source>
</evidence>
<dbReference type="GeneID" id="25740961"/>
<protein>
    <recommendedName>
        <fullName evidence="5">Kringle domain-containing protein</fullName>
    </recommendedName>
</protein>
<organism evidence="3 4">
    <name type="scientific">Monoraphidium neglectum</name>
    <dbReference type="NCBI Taxonomy" id="145388"/>
    <lineage>
        <taxon>Eukaryota</taxon>
        <taxon>Viridiplantae</taxon>
        <taxon>Chlorophyta</taxon>
        <taxon>core chlorophytes</taxon>
        <taxon>Chlorophyceae</taxon>
        <taxon>CS clade</taxon>
        <taxon>Sphaeropleales</taxon>
        <taxon>Selenastraceae</taxon>
        <taxon>Monoraphidium</taxon>
    </lineage>
</organism>
<evidence type="ECO:0000256" key="2">
    <source>
        <dbReference type="SAM" id="SignalP"/>
    </source>
</evidence>
<dbReference type="RefSeq" id="XP_013898894.1">
    <property type="nucleotide sequence ID" value="XM_014043440.1"/>
</dbReference>
<evidence type="ECO:0000313" key="3">
    <source>
        <dbReference type="EMBL" id="KIY99874.1"/>
    </source>
</evidence>
<feature type="chain" id="PRO_5002258597" description="Kringle domain-containing protein" evidence="2">
    <location>
        <begin position="27"/>
        <end position="547"/>
    </location>
</feature>
<keyword evidence="1" id="KW-1133">Transmembrane helix</keyword>
<accession>A0A0D2M990</accession>
<name>A0A0D2M990_9CHLO</name>
<dbReference type="EMBL" id="KK101717">
    <property type="protein sequence ID" value="KIY99874.1"/>
    <property type="molecule type" value="Genomic_DNA"/>
</dbReference>
<feature type="transmembrane region" description="Helical" evidence="1">
    <location>
        <begin position="417"/>
        <end position="438"/>
    </location>
</feature>
<proteinExistence type="predicted"/>
<evidence type="ECO:0000256" key="1">
    <source>
        <dbReference type="SAM" id="Phobius"/>
    </source>
</evidence>
<keyword evidence="1" id="KW-0812">Transmembrane</keyword>
<gene>
    <name evidence="3" type="ORF">MNEG_8085</name>
</gene>
<dbReference type="AlphaFoldDB" id="A0A0D2M990"/>
<keyword evidence="4" id="KW-1185">Reference proteome</keyword>
<dbReference type="Proteomes" id="UP000054498">
    <property type="component" value="Unassembled WGS sequence"/>
</dbReference>
<dbReference type="STRING" id="145388.A0A0D2M990"/>
<feature type="signal peptide" evidence="2">
    <location>
        <begin position="1"/>
        <end position="26"/>
    </location>
</feature>
<sequence>MPLRLEAKLWLAWVLLVAHAQRYGHAAAVPAPVALQRMPRALRQAAVPVQLVMGCPCLDEWSIEVNGTPKTFRGCANPDGDVLPWCLVDIKDHSCNGYQGVYPSSNRTGSSEGQLYYDYCTTSRDVTNLGCLCKAVWELPGTNAMHGKPYHNSSGVIIGGKCADAPNPDGSAAGGPWCETVAKTCSNNPKASDVPTYSRDFDYCTSNTAYQAVRERLLPLDRAAAGGLPPIPDTPAYAFARREGVAALGGYISTTQSGCKCSPWSWTYFDLVTGAPNGSYIGCADPDPTHLTRGAWCPVDPRECPSYFATYTAGTGAGSKMIYFDYCGEVRQRTAAGCLCQGEWYDNSSHLHWGVCAVAPHWQHRVNVPWCTIDRSTCTGVPAGNGDDWHWDVCNTTGAALGAGASPHAAPLRAAQIAGVAVGASAAAMLLLLAAVALQRRRAASASAGHLLPRKDGKLGAGRGGSGGYSDGWRDGAFGGGGGGGGGTDGQLIITVADVFSKENRDEVVRLWLMPIDGDAGANARLFGTPLSASGRSKRLAHSTDTQ</sequence>
<evidence type="ECO:0000313" key="4">
    <source>
        <dbReference type="Proteomes" id="UP000054498"/>
    </source>
</evidence>